<dbReference type="GO" id="GO:0004190">
    <property type="term" value="F:aspartic-type endopeptidase activity"/>
    <property type="evidence" value="ECO:0007669"/>
    <property type="project" value="UniProtKB-KW"/>
</dbReference>
<accession>A0AAD6YRA5</accession>
<evidence type="ECO:0000256" key="1">
    <source>
        <dbReference type="ARBA" id="ARBA00007447"/>
    </source>
</evidence>
<sequence>MGFLSLVALLPLLGATSATFSVVQHRALIPNVQQEARALPEAQFTTALGKTARRKSKRHALALLRGKTHPGGINVPLTGADFEEEYITNVTVGDQHFSLIVDTGSSDTWIVQKGFTCLDLSGNPVPQPTCAFGSEGFDLEASRTFKAFPNVSLSILYGGGEFVKGDVGFDNIVVGVEIPHRLCPLFRVTFFFWGLFPHGGLSVHNQEMGFPQITAFEGDGLSSGIMGLAFPGLTSVFNTSNPDNASAANFIPYLPLFFSAIQQKAVEKPLFSIALDRASLEQQQNNSFVENLGRLSFGGIAPVPVTETSTTVPVQGYSTVSGGTPSNARNSTDLWYTVDVAAYKFPGSNSVNTKSNNTILDSGTTLNLLPNDVVAAYASACNPPAVFNATTELYMVDCKATVPEFYVTIGDKTFSIDPRDQILADGTDANGNPLCVFGTQEGGDGGNASSIFILGEVFLHNVVATFNPIEKEITLTQRAKY</sequence>
<organism evidence="6 7">
    <name type="scientific">Mycena pura</name>
    <dbReference type="NCBI Taxonomy" id="153505"/>
    <lineage>
        <taxon>Eukaryota</taxon>
        <taxon>Fungi</taxon>
        <taxon>Dikarya</taxon>
        <taxon>Basidiomycota</taxon>
        <taxon>Agaricomycotina</taxon>
        <taxon>Agaricomycetes</taxon>
        <taxon>Agaricomycetidae</taxon>
        <taxon>Agaricales</taxon>
        <taxon>Marasmiineae</taxon>
        <taxon>Mycenaceae</taxon>
        <taxon>Mycena</taxon>
    </lineage>
</organism>
<dbReference type="InterPro" id="IPR034164">
    <property type="entry name" value="Pepsin-like_dom"/>
</dbReference>
<keyword evidence="4" id="KW-0732">Signal</keyword>
<feature type="domain" description="Peptidase A1" evidence="5">
    <location>
        <begin position="86"/>
        <end position="476"/>
    </location>
</feature>
<feature type="chain" id="PRO_5042260466" evidence="4">
    <location>
        <begin position="19"/>
        <end position="481"/>
    </location>
</feature>
<gene>
    <name evidence="6" type="ORF">GGX14DRAFT_627663</name>
</gene>
<dbReference type="PROSITE" id="PS51767">
    <property type="entry name" value="PEPTIDASE_A1"/>
    <property type="match status" value="1"/>
</dbReference>
<dbReference type="PRINTS" id="PR00792">
    <property type="entry name" value="PEPSIN"/>
</dbReference>
<keyword evidence="3" id="KW-0378">Hydrolase</keyword>
<dbReference type="PROSITE" id="PS00141">
    <property type="entry name" value="ASP_PROTEASE"/>
    <property type="match status" value="1"/>
</dbReference>
<comment type="similarity">
    <text evidence="1 3">Belongs to the peptidase A1 family.</text>
</comment>
<keyword evidence="2 3" id="KW-0064">Aspartyl protease</keyword>
<dbReference type="SUPFAM" id="SSF50630">
    <property type="entry name" value="Acid proteases"/>
    <property type="match status" value="1"/>
</dbReference>
<name>A0AAD6YRA5_9AGAR</name>
<evidence type="ECO:0000259" key="5">
    <source>
        <dbReference type="PROSITE" id="PS51767"/>
    </source>
</evidence>
<evidence type="ECO:0000313" key="6">
    <source>
        <dbReference type="EMBL" id="KAJ7226970.1"/>
    </source>
</evidence>
<dbReference type="InterPro" id="IPR033121">
    <property type="entry name" value="PEPTIDASE_A1"/>
</dbReference>
<proteinExistence type="inferred from homology"/>
<dbReference type="Proteomes" id="UP001219525">
    <property type="component" value="Unassembled WGS sequence"/>
</dbReference>
<dbReference type="InterPro" id="IPR001969">
    <property type="entry name" value="Aspartic_peptidase_AS"/>
</dbReference>
<evidence type="ECO:0000313" key="7">
    <source>
        <dbReference type="Proteomes" id="UP001219525"/>
    </source>
</evidence>
<keyword evidence="3 6" id="KW-0645">Protease</keyword>
<dbReference type="InterPro" id="IPR001461">
    <property type="entry name" value="Aspartic_peptidase_A1"/>
</dbReference>
<dbReference type="EMBL" id="JARJCW010000003">
    <property type="protein sequence ID" value="KAJ7226970.1"/>
    <property type="molecule type" value="Genomic_DNA"/>
</dbReference>
<dbReference type="Gene3D" id="2.40.70.10">
    <property type="entry name" value="Acid Proteases"/>
    <property type="match status" value="2"/>
</dbReference>
<reference evidence="6" key="1">
    <citation type="submission" date="2023-03" db="EMBL/GenBank/DDBJ databases">
        <title>Massive genome expansion in bonnet fungi (Mycena s.s.) driven by repeated elements and novel gene families across ecological guilds.</title>
        <authorList>
            <consortium name="Lawrence Berkeley National Laboratory"/>
            <person name="Harder C.B."/>
            <person name="Miyauchi S."/>
            <person name="Viragh M."/>
            <person name="Kuo A."/>
            <person name="Thoen E."/>
            <person name="Andreopoulos B."/>
            <person name="Lu D."/>
            <person name="Skrede I."/>
            <person name="Drula E."/>
            <person name="Henrissat B."/>
            <person name="Morin E."/>
            <person name="Kohler A."/>
            <person name="Barry K."/>
            <person name="LaButti K."/>
            <person name="Morin E."/>
            <person name="Salamov A."/>
            <person name="Lipzen A."/>
            <person name="Mereny Z."/>
            <person name="Hegedus B."/>
            <person name="Baldrian P."/>
            <person name="Stursova M."/>
            <person name="Weitz H."/>
            <person name="Taylor A."/>
            <person name="Grigoriev I.V."/>
            <person name="Nagy L.G."/>
            <person name="Martin F."/>
            <person name="Kauserud H."/>
        </authorList>
    </citation>
    <scope>NUCLEOTIDE SEQUENCE</scope>
    <source>
        <strain evidence="6">9144</strain>
    </source>
</reference>
<evidence type="ECO:0000256" key="4">
    <source>
        <dbReference type="SAM" id="SignalP"/>
    </source>
</evidence>
<dbReference type="CDD" id="cd05471">
    <property type="entry name" value="pepsin_like"/>
    <property type="match status" value="1"/>
</dbReference>
<dbReference type="GO" id="GO:0006508">
    <property type="term" value="P:proteolysis"/>
    <property type="evidence" value="ECO:0007669"/>
    <property type="project" value="UniProtKB-KW"/>
</dbReference>
<keyword evidence="7" id="KW-1185">Reference proteome</keyword>
<evidence type="ECO:0000256" key="2">
    <source>
        <dbReference type="ARBA" id="ARBA00022750"/>
    </source>
</evidence>
<dbReference type="GO" id="GO:0000324">
    <property type="term" value="C:fungal-type vacuole"/>
    <property type="evidence" value="ECO:0007669"/>
    <property type="project" value="TreeGrafter"/>
</dbReference>
<feature type="signal peptide" evidence="4">
    <location>
        <begin position="1"/>
        <end position="18"/>
    </location>
</feature>
<dbReference type="PANTHER" id="PTHR47966">
    <property type="entry name" value="BETA-SITE APP-CLEAVING ENZYME, ISOFORM A-RELATED"/>
    <property type="match status" value="1"/>
</dbReference>
<dbReference type="PANTHER" id="PTHR47966:SF47">
    <property type="entry name" value="ENDOPEPTIDASE, PUTATIVE (AFU_ORTHOLOGUE AFUA_3G01220)-RELATED"/>
    <property type="match status" value="1"/>
</dbReference>
<protein>
    <submittedName>
        <fullName evidence="6">Acid protease</fullName>
    </submittedName>
</protein>
<dbReference type="AlphaFoldDB" id="A0AAD6YRA5"/>
<evidence type="ECO:0000256" key="3">
    <source>
        <dbReference type="RuleBase" id="RU000454"/>
    </source>
</evidence>
<comment type="caution">
    <text evidence="6">The sequence shown here is derived from an EMBL/GenBank/DDBJ whole genome shotgun (WGS) entry which is preliminary data.</text>
</comment>
<dbReference type="Pfam" id="PF00026">
    <property type="entry name" value="Asp"/>
    <property type="match status" value="2"/>
</dbReference>
<dbReference type="InterPro" id="IPR021109">
    <property type="entry name" value="Peptidase_aspartic_dom_sf"/>
</dbReference>